<sequence length="197" mass="21742">MTSFSADVNANADKVYYKDNETIAYDTVASLSDDIEIRSYPSALAVMSKGSSDNGAFRLLFNYISGENKTQSEIAMTSPVEMGNNSAQSAEISMTSPVEVTSSNTMMFFLPSKYTADSAPVPTHANVQLVEVPARKVAVIRYSGFNNDDKRNAYTETLMSTLKENNYKVIGKPSYLGYDSPFTLPWNKRHEVVIPVE</sequence>
<accession>A0A6L9MUR5</accession>
<dbReference type="Gene3D" id="3.20.80.10">
    <property type="entry name" value="Regulatory factor, effector binding domain"/>
    <property type="match status" value="1"/>
</dbReference>
<evidence type="ECO:0000313" key="2">
    <source>
        <dbReference type="Proteomes" id="UP000478837"/>
    </source>
</evidence>
<organism evidence="1 2">
    <name type="scientific">Alteromonas hispanica</name>
    <dbReference type="NCBI Taxonomy" id="315421"/>
    <lineage>
        <taxon>Bacteria</taxon>
        <taxon>Pseudomonadati</taxon>
        <taxon>Pseudomonadota</taxon>
        <taxon>Gammaproteobacteria</taxon>
        <taxon>Alteromonadales</taxon>
        <taxon>Alteromonadaceae</taxon>
        <taxon>Alteromonas/Salinimonas group</taxon>
        <taxon>Alteromonas</taxon>
    </lineage>
</organism>
<dbReference type="SUPFAM" id="SSF55136">
    <property type="entry name" value="Probable bacterial effector-binding domain"/>
    <property type="match status" value="1"/>
</dbReference>
<evidence type="ECO:0000313" key="1">
    <source>
        <dbReference type="EMBL" id="NDW21807.1"/>
    </source>
</evidence>
<proteinExistence type="predicted"/>
<reference evidence="1 2" key="1">
    <citation type="submission" date="2020-01" db="EMBL/GenBank/DDBJ databases">
        <title>Genomes of bacteria type strains.</title>
        <authorList>
            <person name="Chen J."/>
            <person name="Zhu S."/>
            <person name="Yang J."/>
        </authorList>
    </citation>
    <scope>NUCLEOTIDE SEQUENCE [LARGE SCALE GENOMIC DNA]</scope>
    <source>
        <strain evidence="1 2">LMG 22958</strain>
    </source>
</reference>
<dbReference type="Proteomes" id="UP000478837">
    <property type="component" value="Unassembled WGS sequence"/>
</dbReference>
<comment type="caution">
    <text evidence="1">The sequence shown here is derived from an EMBL/GenBank/DDBJ whole genome shotgun (WGS) entry which is preliminary data.</text>
</comment>
<dbReference type="InterPro" id="IPR006917">
    <property type="entry name" value="SOUL_heme-bd"/>
</dbReference>
<dbReference type="InterPro" id="IPR011256">
    <property type="entry name" value="Reg_factor_effector_dom_sf"/>
</dbReference>
<gene>
    <name evidence="1" type="ORF">GTW09_09775</name>
</gene>
<name>A0A6L9MUR5_9ALTE</name>
<dbReference type="AlphaFoldDB" id="A0A6L9MUR5"/>
<dbReference type="Pfam" id="PF04832">
    <property type="entry name" value="SOUL"/>
    <property type="match status" value="1"/>
</dbReference>
<keyword evidence="2" id="KW-1185">Reference proteome</keyword>
<protein>
    <submittedName>
        <fullName evidence="1">Heme-binding protein</fullName>
    </submittedName>
</protein>
<dbReference type="EMBL" id="JAAAWP010000005">
    <property type="protein sequence ID" value="NDW21807.1"/>
    <property type="molecule type" value="Genomic_DNA"/>
</dbReference>
<dbReference type="PANTHER" id="PTHR11220:SF1">
    <property type="entry name" value="HEME-BINDING PROTEIN 2"/>
    <property type="match status" value="1"/>
</dbReference>
<dbReference type="PANTHER" id="PTHR11220">
    <property type="entry name" value="HEME-BINDING PROTEIN-RELATED"/>
    <property type="match status" value="1"/>
</dbReference>